<accession>E0SJL6</accession>
<evidence type="ECO:0000313" key="1">
    <source>
        <dbReference type="EMBL" id="ADM99190.1"/>
    </source>
</evidence>
<dbReference type="Proteomes" id="UP000006859">
    <property type="component" value="Chromosome"/>
</dbReference>
<organism evidence="1 2">
    <name type="scientific">Dickeya dadantii (strain 3937)</name>
    <name type="common">Erwinia chrysanthemi (strain 3937)</name>
    <dbReference type="NCBI Taxonomy" id="198628"/>
    <lineage>
        <taxon>Bacteria</taxon>
        <taxon>Pseudomonadati</taxon>
        <taxon>Pseudomonadota</taxon>
        <taxon>Gammaproteobacteria</taxon>
        <taxon>Enterobacterales</taxon>
        <taxon>Pectobacteriaceae</taxon>
        <taxon>Dickeya</taxon>
    </lineage>
</organism>
<evidence type="ECO:0000313" key="2">
    <source>
        <dbReference type="Proteomes" id="UP000006859"/>
    </source>
</evidence>
<dbReference type="HOGENOM" id="CLU_2788422_0_0_6"/>
<gene>
    <name evidence="1" type="ordered locus">Dda3937_04351</name>
</gene>
<name>E0SJL6_DICD3</name>
<dbReference type="EMBL" id="CP002038">
    <property type="protein sequence ID" value="ADM99190.1"/>
    <property type="molecule type" value="Genomic_DNA"/>
</dbReference>
<reference evidence="1 2" key="1">
    <citation type="journal article" date="2011" name="J. Bacteriol.">
        <title>Genome sequence of the plant-pathogenic bacterium Dickeya dadantii 3937.</title>
        <authorList>
            <person name="Glasner J.D."/>
            <person name="Yang C.H."/>
            <person name="Reverchon S."/>
            <person name="Hugouvieux-Cotte-Pattat N."/>
            <person name="Condemine G."/>
            <person name="Bohin J.P."/>
            <person name="Van Gijsegem F."/>
            <person name="Yang S."/>
            <person name="Franza T."/>
            <person name="Expert D."/>
            <person name="Plunkett G. III"/>
            <person name="San Francisco M.J."/>
            <person name="Charkowski A.O."/>
            <person name="Py B."/>
            <person name="Bell K."/>
            <person name="Rauscher L."/>
            <person name="Rodriguez-Palenzuela P."/>
            <person name="Toussaint A."/>
            <person name="Holeva M.C."/>
            <person name="He S.Y."/>
            <person name="Douet V."/>
            <person name="Boccara M."/>
            <person name="Blanco C."/>
            <person name="Toth I."/>
            <person name="Anderson B.D."/>
            <person name="Biehl B.S."/>
            <person name="Mau B."/>
            <person name="Flynn S.M."/>
            <person name="Barras F."/>
            <person name="Lindeberg M."/>
            <person name="Birch P.R."/>
            <person name="Tsuyumu S."/>
            <person name="Shi X."/>
            <person name="Hibbing M."/>
            <person name="Yap M.N."/>
            <person name="Carpentier M."/>
            <person name="Dassa E."/>
            <person name="Umehara M."/>
            <person name="Kim J.F."/>
            <person name="Rusch M."/>
            <person name="Soni P."/>
            <person name="Mayhew G.F."/>
            <person name="Fouts D.E."/>
            <person name="Gill S.R."/>
            <person name="Blattner F.R."/>
            <person name="Keen N.T."/>
            <person name="Perna N.T."/>
        </authorList>
    </citation>
    <scope>NUCLEOTIDE SEQUENCE [LARGE SCALE GENOMIC DNA]</scope>
    <source>
        <strain evidence="1 2">3937</strain>
    </source>
</reference>
<protein>
    <submittedName>
        <fullName evidence="1">Uncharacterized protein</fullName>
    </submittedName>
</protein>
<keyword evidence="2" id="KW-1185">Reference proteome</keyword>
<sequence>MQGNSHGFFSVRGVIFVFVSPDGSLSRHRSGTQGRRMRAIYPCGTGCVGKRLTGSRYGNGNHAGEKTDPA</sequence>
<proteinExistence type="predicted"/>
<dbReference type="AlphaFoldDB" id="E0SJL6"/>
<dbReference type="KEGG" id="ddd:Dda3937_04351"/>